<organism evidence="1 2">
    <name type="scientific">Bos mutus</name>
    <name type="common">wild yak</name>
    <dbReference type="NCBI Taxonomy" id="72004"/>
    <lineage>
        <taxon>Eukaryota</taxon>
        <taxon>Metazoa</taxon>
        <taxon>Chordata</taxon>
        <taxon>Craniata</taxon>
        <taxon>Vertebrata</taxon>
        <taxon>Euteleostomi</taxon>
        <taxon>Mammalia</taxon>
        <taxon>Eutheria</taxon>
        <taxon>Laurasiatheria</taxon>
        <taxon>Artiodactyla</taxon>
        <taxon>Ruminantia</taxon>
        <taxon>Pecora</taxon>
        <taxon>Bovidae</taxon>
        <taxon>Bovinae</taxon>
        <taxon>Bos</taxon>
    </lineage>
</organism>
<reference evidence="1" key="1">
    <citation type="submission" date="2019-10" db="EMBL/GenBank/DDBJ databases">
        <title>The sequence and de novo assembly of the wild yak genome.</title>
        <authorList>
            <person name="Liu Y."/>
        </authorList>
    </citation>
    <scope>NUCLEOTIDE SEQUENCE [LARGE SCALE GENOMIC DNA]</scope>
    <source>
        <strain evidence="1">WY2019</strain>
    </source>
</reference>
<proteinExistence type="predicted"/>
<protein>
    <submittedName>
        <fullName evidence="1">Uncharacterized protein</fullName>
    </submittedName>
</protein>
<accession>A0A6B0R6I8</accession>
<comment type="caution">
    <text evidence="1">The sequence shown here is derived from an EMBL/GenBank/DDBJ whole genome shotgun (WGS) entry which is preliminary data.</text>
</comment>
<evidence type="ECO:0000313" key="1">
    <source>
        <dbReference type="EMBL" id="MXQ85799.1"/>
    </source>
</evidence>
<keyword evidence="2" id="KW-1185">Reference proteome</keyword>
<gene>
    <name evidence="1" type="ORF">E5288_WYG016403</name>
</gene>
<sequence length="74" mass="8416">MSWSSYAMLRQKYLFDSNTPSSSFQASLCLLEKSLDVEVSFSLIRGIFFRFVDQPERERVSQPNPAAVSVSGEF</sequence>
<dbReference type="EMBL" id="VBQZ03000028">
    <property type="protein sequence ID" value="MXQ85799.1"/>
    <property type="molecule type" value="Genomic_DNA"/>
</dbReference>
<evidence type="ECO:0000313" key="2">
    <source>
        <dbReference type="Proteomes" id="UP000322234"/>
    </source>
</evidence>
<dbReference type="Proteomes" id="UP000322234">
    <property type="component" value="Unassembled WGS sequence"/>
</dbReference>
<name>A0A6B0R6I8_9CETA</name>
<dbReference type="AlphaFoldDB" id="A0A6B0R6I8"/>